<dbReference type="EMBL" id="AEAI01003922">
    <property type="protein sequence ID" value="EGH49169.1"/>
    <property type="molecule type" value="Genomic_DNA"/>
</dbReference>
<comment type="caution">
    <text evidence="1">The sequence shown here is derived from an EMBL/GenBank/DDBJ whole genome shotgun (WGS) entry which is preliminary data.</text>
</comment>
<evidence type="ECO:0000313" key="2">
    <source>
        <dbReference type="Proteomes" id="UP000004986"/>
    </source>
</evidence>
<keyword evidence="2" id="KW-1185">Reference proteome</keyword>
<dbReference type="Proteomes" id="UP000004986">
    <property type="component" value="Unassembled WGS sequence"/>
</dbReference>
<gene>
    <name evidence="1" type="ORF">PSYPI_45166</name>
</gene>
<name>F3GQ16_PSESJ</name>
<evidence type="ECO:0000313" key="1">
    <source>
        <dbReference type="EMBL" id="EGH49169.1"/>
    </source>
</evidence>
<accession>F3GQ16</accession>
<reference evidence="1 2" key="1">
    <citation type="journal article" date="2011" name="PLoS Pathog.">
        <title>Dynamic evolution of pathogenicity revealed by sequencing and comparative genomics of 19 Pseudomonas syringae isolates.</title>
        <authorList>
            <person name="Baltrus D.A."/>
            <person name="Nishimura M.T."/>
            <person name="Romanchuk A."/>
            <person name="Chang J.H."/>
            <person name="Mukhtar M.S."/>
            <person name="Cherkis K."/>
            <person name="Roach J."/>
            <person name="Grant S.R."/>
            <person name="Jones C.D."/>
            <person name="Dangl J.L."/>
        </authorList>
    </citation>
    <scope>NUCLEOTIDE SEQUENCE [LARGE SCALE GENOMIC DNA]</scope>
    <source>
        <strain evidence="1 2">1704B</strain>
    </source>
</reference>
<dbReference type="BioCyc" id="PSYR629263:G11X0-8318-MONOMER"/>
<protein>
    <submittedName>
        <fullName evidence="1">Uncharacterized protein</fullName>
    </submittedName>
</protein>
<organism evidence="1 2">
    <name type="scientific">Pseudomonas syringae pv. pisi str. 1704B</name>
    <dbReference type="NCBI Taxonomy" id="629263"/>
    <lineage>
        <taxon>Bacteria</taxon>
        <taxon>Pseudomonadati</taxon>
        <taxon>Pseudomonadota</taxon>
        <taxon>Gammaproteobacteria</taxon>
        <taxon>Pseudomonadales</taxon>
        <taxon>Pseudomonadaceae</taxon>
        <taxon>Pseudomonas</taxon>
        <taxon>Pseudomonas syringae</taxon>
    </lineage>
</organism>
<dbReference type="HOGENOM" id="CLU_3188003_0_0_6"/>
<dbReference type="AlphaFoldDB" id="F3GQ16"/>
<proteinExistence type="predicted"/>
<sequence>MSQVLLWKPLQGVSLPFLGRWMVHFKNMKALFKIIIPESECIKAGT</sequence>